<keyword evidence="8" id="KW-1185">Reference proteome</keyword>
<keyword evidence="4" id="KW-0521">NADP</keyword>
<evidence type="ECO:0000313" key="7">
    <source>
        <dbReference type="EMBL" id="MBA2933594.1"/>
    </source>
</evidence>
<name>A0A838L332_9SPHN</name>
<evidence type="ECO:0000256" key="3">
    <source>
        <dbReference type="ARBA" id="ARBA00022643"/>
    </source>
</evidence>
<comment type="cofactor">
    <cofactor evidence="1">
        <name>FMN</name>
        <dbReference type="ChEBI" id="CHEBI:58210"/>
    </cofactor>
</comment>
<dbReference type="GO" id="GO:0003959">
    <property type="term" value="F:NADPH dehydrogenase activity"/>
    <property type="evidence" value="ECO:0007669"/>
    <property type="project" value="InterPro"/>
</dbReference>
<dbReference type="InterPro" id="IPR044152">
    <property type="entry name" value="YqjM-like"/>
</dbReference>
<evidence type="ECO:0000256" key="5">
    <source>
        <dbReference type="ARBA" id="ARBA00023002"/>
    </source>
</evidence>
<dbReference type="EMBL" id="JACEIB010000003">
    <property type="protein sequence ID" value="MBA2933594.1"/>
    <property type="molecule type" value="Genomic_DNA"/>
</dbReference>
<dbReference type="SUPFAM" id="SSF51395">
    <property type="entry name" value="FMN-linked oxidoreductases"/>
    <property type="match status" value="1"/>
</dbReference>
<dbReference type="Proteomes" id="UP000570166">
    <property type="component" value="Unassembled WGS sequence"/>
</dbReference>
<dbReference type="GO" id="GO:0050661">
    <property type="term" value="F:NADP binding"/>
    <property type="evidence" value="ECO:0007669"/>
    <property type="project" value="InterPro"/>
</dbReference>
<evidence type="ECO:0000259" key="6">
    <source>
        <dbReference type="Pfam" id="PF00724"/>
    </source>
</evidence>
<dbReference type="CDD" id="cd04747">
    <property type="entry name" value="OYE_like_5_FMN"/>
    <property type="match status" value="1"/>
</dbReference>
<dbReference type="InterPro" id="IPR013785">
    <property type="entry name" value="Aldolase_TIM"/>
</dbReference>
<gene>
    <name evidence="7" type="ORF">HZF05_05735</name>
</gene>
<proteinExistence type="predicted"/>
<dbReference type="PANTHER" id="PTHR43303">
    <property type="entry name" value="NADPH DEHYDROGENASE C23G7.10C-RELATED"/>
    <property type="match status" value="1"/>
</dbReference>
<reference evidence="7 8" key="1">
    <citation type="submission" date="2020-07" db="EMBL/GenBank/DDBJ databases">
        <authorList>
            <person name="Sun Q."/>
        </authorList>
    </citation>
    <scope>NUCLEOTIDE SEQUENCE [LARGE SCALE GENOMIC DNA]</scope>
    <source>
        <strain evidence="7 8">CGMCC 1.13654</strain>
    </source>
</reference>
<evidence type="ECO:0000256" key="1">
    <source>
        <dbReference type="ARBA" id="ARBA00001917"/>
    </source>
</evidence>
<dbReference type="Pfam" id="PF00724">
    <property type="entry name" value="Oxidored_FMN"/>
    <property type="match status" value="1"/>
</dbReference>
<dbReference type="Gene3D" id="3.20.20.70">
    <property type="entry name" value="Aldolase class I"/>
    <property type="match status" value="1"/>
</dbReference>
<comment type="caution">
    <text evidence="7">The sequence shown here is derived from an EMBL/GenBank/DDBJ whole genome shotgun (WGS) entry which is preliminary data.</text>
</comment>
<dbReference type="AlphaFoldDB" id="A0A838L332"/>
<keyword evidence="3" id="KW-0288">FMN</keyword>
<accession>A0A838L332</accession>
<keyword evidence="5" id="KW-0560">Oxidoreductase</keyword>
<protein>
    <submittedName>
        <fullName evidence="7">NADH:flavin oxidoreductase</fullName>
    </submittedName>
</protein>
<evidence type="ECO:0000256" key="2">
    <source>
        <dbReference type="ARBA" id="ARBA00022630"/>
    </source>
</evidence>
<organism evidence="7 8">
    <name type="scientific">Sphingomonas chungangi</name>
    <dbReference type="NCBI Taxonomy" id="2683589"/>
    <lineage>
        <taxon>Bacteria</taxon>
        <taxon>Pseudomonadati</taxon>
        <taxon>Pseudomonadota</taxon>
        <taxon>Alphaproteobacteria</taxon>
        <taxon>Sphingomonadales</taxon>
        <taxon>Sphingomonadaceae</taxon>
        <taxon>Sphingomonas</taxon>
    </lineage>
</organism>
<evidence type="ECO:0000313" key="8">
    <source>
        <dbReference type="Proteomes" id="UP000570166"/>
    </source>
</evidence>
<sequence length="395" mass="41782">MNSTRAQPITDRAGTDLAPLFRPLKLGALSLPNRFVMSPMTRQHSPDGVPGENVAGYYRRRAEAGVGLIVTEGIGVDQPAAIGAGSMGEDNIPLLHGDAALAGWRRVTDDVHAAGGLIVPQLWHMGVIRIPGTGPVPDAPSLRPSGIWGPRDKAMMPPPYLEAMAEPTAPMSEEDIADVIAGFARSAANAKAVGFDGIAIHGAHGYLLDSFLWAATNHRADRWGGDIAGRTRLAAEVIRAIRQALGPELPIFYRWSQWKLHDYDAANATSPEEMEAHLAPLAEAGVDCFDISTRVFSKPGFPGSNLTLAGWAKKLTGKTVMAVGGVGLSKDLQTSFGGGTVAIDNLGEVASRVEAGEFDLIAVGRSLLVDPRWVEKARAGEPFEPFSLAAYGGLS</sequence>
<dbReference type="PANTHER" id="PTHR43303:SF4">
    <property type="entry name" value="NADPH DEHYDROGENASE C23G7.10C-RELATED"/>
    <property type="match status" value="1"/>
</dbReference>
<evidence type="ECO:0000256" key="4">
    <source>
        <dbReference type="ARBA" id="ARBA00022857"/>
    </source>
</evidence>
<keyword evidence="2" id="KW-0285">Flavoprotein</keyword>
<dbReference type="RefSeq" id="WP_160363412.1">
    <property type="nucleotide sequence ID" value="NZ_JACEIB010000003.1"/>
</dbReference>
<dbReference type="InterPro" id="IPR001155">
    <property type="entry name" value="OxRdtase_FMN_N"/>
</dbReference>
<feature type="domain" description="NADH:flavin oxidoreductase/NADH oxidase N-terminal" evidence="6">
    <location>
        <begin position="20"/>
        <end position="381"/>
    </location>
</feature>
<dbReference type="GO" id="GO:0010181">
    <property type="term" value="F:FMN binding"/>
    <property type="evidence" value="ECO:0007669"/>
    <property type="project" value="InterPro"/>
</dbReference>